<evidence type="ECO:0000313" key="1">
    <source>
        <dbReference type="EMBL" id="CBI08178.1"/>
    </source>
</evidence>
<proteinExistence type="predicted"/>
<gene>
    <name evidence="1" type="ORF">CARN6_1620</name>
</gene>
<sequence>MPGGLLAWRSITEFTYPVFVARRAEHLYPC</sequence>
<name>E6QLQ7_9ZZZZ</name>
<reference evidence="1" key="1">
    <citation type="submission" date="2009-10" db="EMBL/GenBank/DDBJ databases">
        <title>Diversity of trophic interactions inside an arsenic-rich microbial ecosystem.</title>
        <authorList>
            <person name="Bertin P.N."/>
            <person name="Heinrich-Salmeron A."/>
            <person name="Pelletier E."/>
            <person name="Goulhen-Chollet F."/>
            <person name="Arsene-Ploetze F."/>
            <person name="Gallien S."/>
            <person name="Calteau A."/>
            <person name="Vallenet D."/>
            <person name="Casiot C."/>
            <person name="Chane-Woon-Ming B."/>
            <person name="Giloteaux L."/>
            <person name="Barakat M."/>
            <person name="Bonnefoy V."/>
            <person name="Bruneel O."/>
            <person name="Chandler M."/>
            <person name="Cleiss J."/>
            <person name="Duran R."/>
            <person name="Elbaz-Poulichet F."/>
            <person name="Fonknechten N."/>
            <person name="Lauga B."/>
            <person name="Mornico D."/>
            <person name="Ortet P."/>
            <person name="Schaeffer C."/>
            <person name="Siguier P."/>
            <person name="Alexander Thil Smith A."/>
            <person name="Van Dorsselaer A."/>
            <person name="Weissenbach J."/>
            <person name="Medigue C."/>
            <person name="Le Paslier D."/>
        </authorList>
    </citation>
    <scope>NUCLEOTIDE SEQUENCE</scope>
</reference>
<comment type="caution">
    <text evidence="1">The sequence shown here is derived from an EMBL/GenBank/DDBJ whole genome shotgun (WGS) entry which is preliminary data.</text>
</comment>
<organism evidence="1">
    <name type="scientific">mine drainage metagenome</name>
    <dbReference type="NCBI Taxonomy" id="410659"/>
    <lineage>
        <taxon>unclassified sequences</taxon>
        <taxon>metagenomes</taxon>
        <taxon>ecological metagenomes</taxon>
    </lineage>
</organism>
<dbReference type="AlphaFoldDB" id="E6QLQ7"/>
<protein>
    <submittedName>
        <fullName evidence="1">Uncharacterized protein</fullName>
    </submittedName>
</protein>
<dbReference type="EMBL" id="CABQ01000191">
    <property type="protein sequence ID" value="CBI08178.1"/>
    <property type="molecule type" value="Genomic_DNA"/>
</dbReference>
<accession>E6QLQ7</accession>